<evidence type="ECO:0000313" key="5">
    <source>
        <dbReference type="Proteomes" id="UP000319213"/>
    </source>
</evidence>
<gene>
    <name evidence="4" type="ORF">FHX40_2912</name>
</gene>
<comment type="caution">
    <text evidence="4">The sequence shown here is derived from an EMBL/GenBank/DDBJ whole genome shotgun (WGS) entry which is preliminary data.</text>
</comment>
<reference evidence="4 5" key="1">
    <citation type="submission" date="2019-06" db="EMBL/GenBank/DDBJ databases">
        <title>Sequencing the genomes of 1000 actinobacteria strains.</title>
        <authorList>
            <person name="Klenk H.-P."/>
        </authorList>
    </citation>
    <scope>NUCLEOTIDE SEQUENCE [LARGE SCALE GENOMIC DNA]</scope>
    <source>
        <strain evidence="4 5">DSM 43186</strain>
    </source>
</reference>
<feature type="domain" description="Pyrroline-5-carboxylate reductase catalytic N-terminal" evidence="3">
    <location>
        <begin position="13"/>
        <end position="104"/>
    </location>
</feature>
<feature type="coiled-coil region" evidence="2">
    <location>
        <begin position="44"/>
        <end position="71"/>
    </location>
</feature>
<dbReference type="GO" id="GO:0008823">
    <property type="term" value="F:cupric reductase (NADH) activity"/>
    <property type="evidence" value="ECO:0007669"/>
    <property type="project" value="TreeGrafter"/>
</dbReference>
<accession>A0A543J033</accession>
<dbReference type="GO" id="GO:0016651">
    <property type="term" value="F:oxidoreductase activity, acting on NAD(P)H"/>
    <property type="evidence" value="ECO:0007669"/>
    <property type="project" value="InterPro"/>
</dbReference>
<dbReference type="SUPFAM" id="SSF51735">
    <property type="entry name" value="NAD(P)-binding Rossmann-fold domains"/>
    <property type="match status" value="1"/>
</dbReference>
<dbReference type="InterPro" id="IPR036291">
    <property type="entry name" value="NAD(P)-bd_dom_sf"/>
</dbReference>
<proteinExistence type="predicted"/>
<evidence type="ECO:0000256" key="1">
    <source>
        <dbReference type="ARBA" id="ARBA00023002"/>
    </source>
</evidence>
<evidence type="ECO:0000259" key="3">
    <source>
        <dbReference type="Pfam" id="PF03807"/>
    </source>
</evidence>
<name>A0A543J033_9ACTN</name>
<keyword evidence="2" id="KW-0175">Coiled coil</keyword>
<sequence>MSTDLPDVSALSIGIVGGTGDQGKGLARRFALAGHTVLIGSRSAERAEAAARELDVEVRGAENAVVAAEADVVIVAVPWEGHKATLEALREPLAGKIVVDCVNPLGFDAKGAYPLPVAEGSAAQQAQAVLPDSKVVAAFHHVSAVLLLDPKVERIELDVLVLGDDRAATDTVQALAARIPGVRGLYGGRLRNAGQIEAFTANLISINRRYKAHAGLRITDV</sequence>
<protein>
    <submittedName>
        <fullName evidence="4">Reduced coenzyme F420:NADP oxidoreductase</fullName>
    </submittedName>
</protein>
<keyword evidence="1" id="KW-0560">Oxidoreductase</keyword>
<dbReference type="GO" id="GO:0015677">
    <property type="term" value="P:copper ion import"/>
    <property type="evidence" value="ECO:0007669"/>
    <property type="project" value="TreeGrafter"/>
</dbReference>
<dbReference type="Pfam" id="PF03807">
    <property type="entry name" value="F420_oxidored"/>
    <property type="match status" value="1"/>
</dbReference>
<dbReference type="InterPro" id="IPR028939">
    <property type="entry name" value="P5C_Rdtase_cat_N"/>
</dbReference>
<dbReference type="AlphaFoldDB" id="A0A543J033"/>
<dbReference type="InterPro" id="IPR010185">
    <property type="entry name" value="NpdG"/>
</dbReference>
<organism evidence="4 5">
    <name type="scientific">Thermopolyspora flexuosa</name>
    <dbReference type="NCBI Taxonomy" id="103836"/>
    <lineage>
        <taxon>Bacteria</taxon>
        <taxon>Bacillati</taxon>
        <taxon>Actinomycetota</taxon>
        <taxon>Actinomycetes</taxon>
        <taxon>Streptosporangiales</taxon>
        <taxon>Streptosporangiaceae</taxon>
        <taxon>Thermopolyspora</taxon>
    </lineage>
</organism>
<dbReference type="PANTHER" id="PTHR14239:SF0">
    <property type="entry name" value="F420-DEPENDENT NADP REDUCTASE"/>
    <property type="match status" value="1"/>
</dbReference>
<dbReference type="GO" id="GO:0070967">
    <property type="term" value="F:coenzyme F420 binding"/>
    <property type="evidence" value="ECO:0007669"/>
    <property type="project" value="InterPro"/>
</dbReference>
<dbReference type="GO" id="GO:0005886">
    <property type="term" value="C:plasma membrane"/>
    <property type="evidence" value="ECO:0007669"/>
    <property type="project" value="TreeGrafter"/>
</dbReference>
<dbReference type="Proteomes" id="UP000319213">
    <property type="component" value="Unassembled WGS sequence"/>
</dbReference>
<dbReference type="OrthoDB" id="5738121at2"/>
<dbReference type="PANTHER" id="PTHR14239">
    <property type="entry name" value="DUDULIN-RELATED"/>
    <property type="match status" value="1"/>
</dbReference>
<dbReference type="Gene3D" id="3.40.50.720">
    <property type="entry name" value="NAD(P)-binding Rossmann-like Domain"/>
    <property type="match status" value="1"/>
</dbReference>
<dbReference type="GO" id="GO:0050661">
    <property type="term" value="F:NADP binding"/>
    <property type="evidence" value="ECO:0007669"/>
    <property type="project" value="InterPro"/>
</dbReference>
<keyword evidence="5" id="KW-1185">Reference proteome</keyword>
<dbReference type="GO" id="GO:0006740">
    <property type="term" value="P:NADPH regeneration"/>
    <property type="evidence" value="ECO:0007669"/>
    <property type="project" value="InterPro"/>
</dbReference>
<evidence type="ECO:0000256" key="2">
    <source>
        <dbReference type="SAM" id="Coils"/>
    </source>
</evidence>
<dbReference type="NCBIfam" id="TIGR01915">
    <property type="entry name" value="npdG"/>
    <property type="match status" value="1"/>
</dbReference>
<dbReference type="RefSeq" id="WP_142260102.1">
    <property type="nucleotide sequence ID" value="NZ_BMPV01000001.1"/>
</dbReference>
<dbReference type="InterPro" id="IPR051267">
    <property type="entry name" value="STEAP_metalloreductase"/>
</dbReference>
<dbReference type="EMBL" id="VFPQ01000001">
    <property type="protein sequence ID" value="TQM76185.1"/>
    <property type="molecule type" value="Genomic_DNA"/>
</dbReference>
<dbReference type="GO" id="GO:0052851">
    <property type="term" value="F:ferric-chelate reductase (NADPH) activity"/>
    <property type="evidence" value="ECO:0007669"/>
    <property type="project" value="TreeGrafter"/>
</dbReference>
<evidence type="ECO:0000313" key="4">
    <source>
        <dbReference type="EMBL" id="TQM76185.1"/>
    </source>
</evidence>